<reference evidence="1 2" key="1">
    <citation type="submission" date="2019-03" db="EMBL/GenBank/DDBJ databases">
        <title>First draft genome of Liparis tanakae, snailfish: a comprehensive survey of snailfish specific genes.</title>
        <authorList>
            <person name="Kim W."/>
            <person name="Song I."/>
            <person name="Jeong J.-H."/>
            <person name="Kim D."/>
            <person name="Kim S."/>
            <person name="Ryu S."/>
            <person name="Song J.Y."/>
            <person name="Lee S.K."/>
        </authorList>
    </citation>
    <scope>NUCLEOTIDE SEQUENCE [LARGE SCALE GENOMIC DNA]</scope>
    <source>
        <tissue evidence="1">Muscle</tissue>
    </source>
</reference>
<dbReference type="EMBL" id="SRLO01000502">
    <property type="protein sequence ID" value="TNN53891.1"/>
    <property type="molecule type" value="Genomic_DNA"/>
</dbReference>
<name>A0A4Z2GL00_9TELE</name>
<comment type="caution">
    <text evidence="1">The sequence shown here is derived from an EMBL/GenBank/DDBJ whole genome shotgun (WGS) entry which is preliminary data.</text>
</comment>
<gene>
    <name evidence="1" type="ORF">EYF80_035868</name>
</gene>
<accession>A0A4Z2GL00</accession>
<sequence>MARPLFGQRLELELKLTRAVGGAYSNLQPSQVEVAFAAERSQVQRVAPQDKHGQGLSFCDYLKMFPLFVSVVAFLALNAGSPPSAECDAGS</sequence>
<organism evidence="1 2">
    <name type="scientific">Liparis tanakae</name>
    <name type="common">Tanaka's snailfish</name>
    <dbReference type="NCBI Taxonomy" id="230148"/>
    <lineage>
        <taxon>Eukaryota</taxon>
        <taxon>Metazoa</taxon>
        <taxon>Chordata</taxon>
        <taxon>Craniata</taxon>
        <taxon>Vertebrata</taxon>
        <taxon>Euteleostomi</taxon>
        <taxon>Actinopterygii</taxon>
        <taxon>Neopterygii</taxon>
        <taxon>Teleostei</taxon>
        <taxon>Neoteleostei</taxon>
        <taxon>Acanthomorphata</taxon>
        <taxon>Eupercaria</taxon>
        <taxon>Perciformes</taxon>
        <taxon>Cottioidei</taxon>
        <taxon>Cottales</taxon>
        <taxon>Liparidae</taxon>
        <taxon>Liparis</taxon>
    </lineage>
</organism>
<proteinExistence type="predicted"/>
<evidence type="ECO:0000313" key="2">
    <source>
        <dbReference type="Proteomes" id="UP000314294"/>
    </source>
</evidence>
<keyword evidence="2" id="KW-1185">Reference proteome</keyword>
<protein>
    <submittedName>
        <fullName evidence="1">Uncharacterized protein</fullName>
    </submittedName>
</protein>
<dbReference type="Proteomes" id="UP000314294">
    <property type="component" value="Unassembled WGS sequence"/>
</dbReference>
<dbReference type="AlphaFoldDB" id="A0A4Z2GL00"/>
<evidence type="ECO:0000313" key="1">
    <source>
        <dbReference type="EMBL" id="TNN53891.1"/>
    </source>
</evidence>